<accession>E6PDI1</accession>
<sequence length="20" mass="2209">MKRTISTMLLPAVLLCLAPH</sequence>
<evidence type="ECO:0000313" key="1">
    <source>
        <dbReference type="EMBL" id="CBH74516.1"/>
    </source>
</evidence>
<dbReference type="AlphaFoldDB" id="E6PDI1"/>
<dbReference type="EMBL" id="CABL01000002">
    <property type="protein sequence ID" value="CBH74516.1"/>
    <property type="molecule type" value="Genomic_DNA"/>
</dbReference>
<name>E6PDI1_9ZZZZ</name>
<organism evidence="1">
    <name type="scientific">mine drainage metagenome</name>
    <dbReference type="NCBI Taxonomy" id="410659"/>
    <lineage>
        <taxon>unclassified sequences</taxon>
        <taxon>metagenomes</taxon>
        <taxon>ecological metagenomes</taxon>
    </lineage>
</organism>
<gene>
    <name evidence="1" type="ORF">CARN1_1618</name>
</gene>
<proteinExistence type="predicted"/>
<keyword evidence="1" id="KW-0378">Hydrolase</keyword>
<comment type="caution">
    <text evidence="1">The sequence shown here is derived from an EMBL/GenBank/DDBJ whole genome shotgun (WGS) entry which is preliminary data.</text>
</comment>
<reference evidence="1" key="1">
    <citation type="submission" date="2009-10" db="EMBL/GenBank/DDBJ databases">
        <title>Diversity of trophic interactions inside an arsenic-rich microbial ecosystem.</title>
        <authorList>
            <person name="Bertin P.N."/>
            <person name="Heinrich-Salmeron A."/>
            <person name="Pelletier E."/>
            <person name="Goulhen-Chollet F."/>
            <person name="Arsene-Ploetze F."/>
            <person name="Gallien S."/>
            <person name="Calteau A."/>
            <person name="Vallenet D."/>
            <person name="Casiot C."/>
            <person name="Chane-Woon-Ming B."/>
            <person name="Giloteaux L."/>
            <person name="Barakat M."/>
            <person name="Bonnefoy V."/>
            <person name="Bruneel O."/>
            <person name="Chandler M."/>
            <person name="Cleiss J."/>
            <person name="Duran R."/>
            <person name="Elbaz-Poulichet F."/>
            <person name="Fonknechten N."/>
            <person name="Lauga B."/>
            <person name="Mornico D."/>
            <person name="Ortet P."/>
            <person name="Schaeffer C."/>
            <person name="Siguier P."/>
            <person name="Alexander Thil Smith A."/>
            <person name="Van Dorsselaer A."/>
            <person name="Weissenbach J."/>
            <person name="Medigue C."/>
            <person name="Le Paslier D."/>
        </authorList>
    </citation>
    <scope>NUCLEOTIDE SEQUENCE</scope>
</reference>
<dbReference type="GO" id="GO:0016787">
    <property type="term" value="F:hydrolase activity"/>
    <property type="evidence" value="ECO:0007669"/>
    <property type="project" value="UniProtKB-KW"/>
</dbReference>
<protein>
    <submittedName>
        <fullName evidence="1">Putative exported hydrolase</fullName>
    </submittedName>
</protein>